<reference evidence="2" key="1">
    <citation type="submission" date="2016-06" db="EMBL/GenBank/DDBJ databases">
        <authorList>
            <person name="Varghese N."/>
            <person name="Submissions Spin"/>
        </authorList>
    </citation>
    <scope>NUCLEOTIDE SEQUENCE [LARGE SCALE GENOMIC DNA]</scope>
    <source>
        <strain evidence="2">DSM 43168</strain>
    </source>
</reference>
<name>A0A1C5AY53_9ACTN</name>
<dbReference type="AlphaFoldDB" id="A0A1C5AY53"/>
<dbReference type="Proteomes" id="UP000183585">
    <property type="component" value="Unassembled WGS sequence"/>
</dbReference>
<proteinExistence type="predicted"/>
<keyword evidence="2" id="KW-1185">Reference proteome</keyword>
<gene>
    <name evidence="1" type="ORF">GA0070563_12641</name>
</gene>
<organism evidence="1 2">
    <name type="scientific">Micromonospora carbonacea</name>
    <dbReference type="NCBI Taxonomy" id="47853"/>
    <lineage>
        <taxon>Bacteria</taxon>
        <taxon>Bacillati</taxon>
        <taxon>Actinomycetota</taxon>
        <taxon>Actinomycetes</taxon>
        <taxon>Micromonosporales</taxon>
        <taxon>Micromonosporaceae</taxon>
        <taxon>Micromonospora</taxon>
    </lineage>
</organism>
<evidence type="ECO:0000313" key="1">
    <source>
        <dbReference type="EMBL" id="SCF50086.1"/>
    </source>
</evidence>
<evidence type="ECO:0000313" key="2">
    <source>
        <dbReference type="Proteomes" id="UP000183585"/>
    </source>
</evidence>
<sequence>MTDTETEADVETEIVAGVPVHYHDEYMLSVKNDYEGIYRDTTHDREHVDGMGETPGATTALYPVASARYMAEMTEVLGGVLREPYTLRTTRDVESMVTTLGQHIEALAAVAEGLGVWLDAAHQRGELDGEPAVARAELGKTAELLRGASLPLREVVVPADRSPALDMDALVAGVIEQLRARGVEVTEVRVYESQTVWELGEGRHLSLSREGGWDVAYPVGDGARWNPVGIGLNCWYAHPAQIADLVAQELAERQAAT</sequence>
<accession>A0A1C5AY53</accession>
<dbReference type="EMBL" id="FMCT01000026">
    <property type="protein sequence ID" value="SCF50086.1"/>
    <property type="molecule type" value="Genomic_DNA"/>
</dbReference>
<dbReference type="RefSeq" id="WP_074479253.1">
    <property type="nucleotide sequence ID" value="NZ_FMCT01000026.1"/>
</dbReference>
<protein>
    <submittedName>
        <fullName evidence="1">Uncharacterized protein</fullName>
    </submittedName>
</protein>